<dbReference type="PANTHER" id="PTHR22773">
    <property type="entry name" value="NADH DEHYDROGENASE"/>
    <property type="match status" value="1"/>
</dbReference>
<feature type="transmembrane region" description="Helical" evidence="5">
    <location>
        <begin position="274"/>
        <end position="293"/>
    </location>
</feature>
<evidence type="ECO:0000313" key="9">
    <source>
        <dbReference type="Proteomes" id="UP000199759"/>
    </source>
</evidence>
<dbReference type="RefSeq" id="WP_091771353.1">
    <property type="nucleotide sequence ID" value="NZ_FNHG01000018.1"/>
</dbReference>
<feature type="transmembrane region" description="Helical" evidence="5">
    <location>
        <begin position="406"/>
        <end position="425"/>
    </location>
</feature>
<feature type="transmembrane region" description="Helical" evidence="5">
    <location>
        <begin position="107"/>
        <end position="125"/>
    </location>
</feature>
<dbReference type="OrthoDB" id="9811718at2"/>
<keyword evidence="5" id="KW-1278">Translocase</keyword>
<dbReference type="GO" id="GO:0042773">
    <property type="term" value="P:ATP synthesis coupled electron transport"/>
    <property type="evidence" value="ECO:0007669"/>
    <property type="project" value="InterPro"/>
</dbReference>
<organism evidence="8 9">
    <name type="scientific">Maricaulis salignorans</name>
    <dbReference type="NCBI Taxonomy" id="144026"/>
    <lineage>
        <taxon>Bacteria</taxon>
        <taxon>Pseudomonadati</taxon>
        <taxon>Pseudomonadota</taxon>
        <taxon>Alphaproteobacteria</taxon>
        <taxon>Maricaulales</taxon>
        <taxon>Maricaulaceae</taxon>
        <taxon>Maricaulis</taxon>
    </lineage>
</organism>
<keyword evidence="4 5" id="KW-0472">Membrane</keyword>
<comment type="similarity">
    <text evidence="5">Belongs to the complex I subunit 2 family.</text>
</comment>
<protein>
    <recommendedName>
        <fullName evidence="5">NADH-quinone oxidoreductase subunit N</fullName>
        <ecNumber evidence="5">7.1.1.-</ecNumber>
    </recommendedName>
    <alternativeName>
        <fullName evidence="5">NADH dehydrogenase I subunit N</fullName>
    </alternativeName>
    <alternativeName>
        <fullName evidence="5">NDH-1 subunit N</fullName>
    </alternativeName>
</protein>
<dbReference type="Proteomes" id="UP000199759">
    <property type="component" value="Unassembled WGS sequence"/>
</dbReference>
<comment type="subunit">
    <text evidence="5">NDH-1 is composed of 14 different subunits. Subunits NuoA, H, J, K, L, M, N constitute the membrane sector of the complex.</text>
</comment>
<feature type="transmembrane region" description="Helical" evidence="5">
    <location>
        <begin position="377"/>
        <end position="400"/>
    </location>
</feature>
<name>A0A1G9V8F8_9PROT</name>
<feature type="transmembrane region" description="Helical" evidence="5">
    <location>
        <begin position="300"/>
        <end position="318"/>
    </location>
</feature>
<dbReference type="InterPro" id="IPR001750">
    <property type="entry name" value="ND/Mrp_TM"/>
</dbReference>
<dbReference type="NCBIfam" id="NF004440">
    <property type="entry name" value="PRK05777.1-3"/>
    <property type="match status" value="1"/>
</dbReference>
<evidence type="ECO:0000313" key="8">
    <source>
        <dbReference type="EMBL" id="SDM68441.1"/>
    </source>
</evidence>
<dbReference type="EC" id="7.1.1.-" evidence="5"/>
<reference evidence="8 9" key="1">
    <citation type="submission" date="2016-10" db="EMBL/GenBank/DDBJ databases">
        <authorList>
            <person name="de Groot N.N."/>
        </authorList>
    </citation>
    <scope>NUCLEOTIDE SEQUENCE [LARGE SCALE GENOMIC DNA]</scope>
    <source>
        <strain evidence="8 9">DSM 16077</strain>
    </source>
</reference>
<evidence type="ECO:0000256" key="1">
    <source>
        <dbReference type="ARBA" id="ARBA00004127"/>
    </source>
</evidence>
<dbReference type="AlphaFoldDB" id="A0A1G9V8F8"/>
<keyword evidence="5" id="KW-0813">Transport</keyword>
<keyword evidence="9" id="KW-1185">Reference proteome</keyword>
<evidence type="ECO:0000259" key="7">
    <source>
        <dbReference type="Pfam" id="PF00361"/>
    </source>
</evidence>
<keyword evidence="5" id="KW-0830">Ubiquinone</keyword>
<dbReference type="NCBIfam" id="TIGR01770">
    <property type="entry name" value="NDH_I_N"/>
    <property type="match status" value="1"/>
</dbReference>
<comment type="subcellular location">
    <subcellularLocation>
        <location evidence="5">Cell membrane</location>
        <topology evidence="5">Multi-pass membrane protein</topology>
    </subcellularLocation>
    <subcellularLocation>
        <location evidence="1">Endomembrane system</location>
        <topology evidence="1">Multi-pass membrane protein</topology>
    </subcellularLocation>
    <subcellularLocation>
        <location evidence="6">Membrane</location>
        <topology evidence="6">Multi-pass membrane protein</topology>
    </subcellularLocation>
</comment>
<evidence type="ECO:0000256" key="6">
    <source>
        <dbReference type="RuleBase" id="RU000320"/>
    </source>
</evidence>
<comment type="catalytic activity">
    <reaction evidence="5">
        <text>a quinone + NADH + 5 H(+)(in) = a quinol + NAD(+) + 4 H(+)(out)</text>
        <dbReference type="Rhea" id="RHEA:57888"/>
        <dbReference type="ChEBI" id="CHEBI:15378"/>
        <dbReference type="ChEBI" id="CHEBI:24646"/>
        <dbReference type="ChEBI" id="CHEBI:57540"/>
        <dbReference type="ChEBI" id="CHEBI:57945"/>
        <dbReference type="ChEBI" id="CHEBI:132124"/>
    </reaction>
</comment>
<feature type="transmembrane region" description="Helical" evidence="5">
    <location>
        <begin position="324"/>
        <end position="346"/>
    </location>
</feature>
<sequence length="480" mass="50953">MTADMLSHDLSLLTPELMLAGGAMALLMLGVFLKGAGTPRLVHLLTIGLLVAAGFAALFLTGDDGQAFGGAFVLDALAKYSKVAITLAAAVALLLALPYLESEKLSKIEFPVLVALAVTGMVMMVSANDLISMYMAVELQSLALYVLAAFNRDSLRASEAGLKYFVLGALSSGLLLYGASLVYGFSGSTGFNEIAIAVAGEPSIGLIFGLVFVICGLAFKVSAAPFHMWTPDVYEGAPTPVTALFASAPKMAAIVLLARVLLEPFGGMIDQWRDVIWIIAVLSMGVGAFGALTQQNFKRLMAYSSIGNIGYALVAIAAASQTGIWALLVFMSLYMISVVGTFGAMLSMRTREGMVEQISDLAGLAQTNPGLGWSLTALMFSIGGLPFFVGFFGKFFVVFSAVQSDLLILAVLAVLFSVVSAAYYLRIIKVMWFDAPEVNFVQPAMSIYWVTRVAGWSTLLLLPALGWMVYRAFSVGLDVL</sequence>
<feature type="transmembrane region" description="Helical" evidence="5">
    <location>
        <begin position="446"/>
        <end position="470"/>
    </location>
</feature>
<evidence type="ECO:0000256" key="4">
    <source>
        <dbReference type="ARBA" id="ARBA00023136"/>
    </source>
</evidence>
<dbReference type="GO" id="GO:0048038">
    <property type="term" value="F:quinone binding"/>
    <property type="evidence" value="ECO:0007669"/>
    <property type="project" value="UniProtKB-KW"/>
</dbReference>
<accession>A0A1G9V8F8</accession>
<evidence type="ECO:0000256" key="5">
    <source>
        <dbReference type="HAMAP-Rule" id="MF_00445"/>
    </source>
</evidence>
<dbReference type="HAMAP" id="MF_00445">
    <property type="entry name" value="NDH1_NuoN_1"/>
    <property type="match status" value="1"/>
</dbReference>
<feature type="transmembrane region" description="Helical" evidence="5">
    <location>
        <begin position="80"/>
        <end position="100"/>
    </location>
</feature>
<dbReference type="EMBL" id="FNHG01000018">
    <property type="protein sequence ID" value="SDM68441.1"/>
    <property type="molecule type" value="Genomic_DNA"/>
</dbReference>
<proteinExistence type="inferred from homology"/>
<dbReference type="Pfam" id="PF00361">
    <property type="entry name" value="Proton_antipo_M"/>
    <property type="match status" value="1"/>
</dbReference>
<feature type="transmembrane region" description="Helical" evidence="5">
    <location>
        <begin position="12"/>
        <end position="33"/>
    </location>
</feature>
<evidence type="ECO:0000256" key="2">
    <source>
        <dbReference type="ARBA" id="ARBA00022692"/>
    </source>
</evidence>
<dbReference type="GO" id="GO:0050136">
    <property type="term" value="F:NADH dehydrogenase (quinone) (non-electrogenic) activity"/>
    <property type="evidence" value="ECO:0007669"/>
    <property type="project" value="UniProtKB-UniRule"/>
</dbReference>
<feature type="transmembrane region" description="Helical" evidence="5">
    <location>
        <begin position="162"/>
        <end position="186"/>
    </location>
</feature>
<comment type="function">
    <text evidence="5">NDH-1 shuttles electrons from NADH, via FMN and iron-sulfur (Fe-S) centers, to quinones in the respiratory chain. The immediate electron acceptor for the enzyme in this species is believed to be ubiquinone. Couples the redox reaction to proton translocation (for every two electrons transferred, four hydrogen ions are translocated across the cytoplasmic membrane), and thus conserves the redox energy in a proton gradient.</text>
</comment>
<dbReference type="GO" id="GO:0005886">
    <property type="term" value="C:plasma membrane"/>
    <property type="evidence" value="ECO:0007669"/>
    <property type="project" value="UniProtKB-SubCell"/>
</dbReference>
<feature type="transmembrane region" description="Helical" evidence="5">
    <location>
        <begin position="206"/>
        <end position="229"/>
    </location>
</feature>
<evidence type="ECO:0000256" key="3">
    <source>
        <dbReference type="ARBA" id="ARBA00022989"/>
    </source>
</evidence>
<keyword evidence="2 5" id="KW-0812">Transmembrane</keyword>
<dbReference type="GO" id="GO:0008137">
    <property type="term" value="F:NADH dehydrogenase (ubiquinone) activity"/>
    <property type="evidence" value="ECO:0007669"/>
    <property type="project" value="InterPro"/>
</dbReference>
<feature type="transmembrane region" description="Helical" evidence="5">
    <location>
        <begin position="40"/>
        <end position="60"/>
    </location>
</feature>
<keyword evidence="5" id="KW-0874">Quinone</keyword>
<dbReference type="STRING" id="144026.SAMN04488568_11828"/>
<gene>
    <name evidence="5" type="primary">nuoN</name>
    <name evidence="8" type="ORF">SAMN04488568_11828</name>
</gene>
<feature type="transmembrane region" description="Helical" evidence="5">
    <location>
        <begin position="241"/>
        <end position="262"/>
    </location>
</feature>
<keyword evidence="5" id="KW-1003">Cell membrane</keyword>
<dbReference type="InterPro" id="IPR010096">
    <property type="entry name" value="NADH-Q_OxRdtase_suN/2"/>
</dbReference>
<dbReference type="GO" id="GO:0012505">
    <property type="term" value="C:endomembrane system"/>
    <property type="evidence" value="ECO:0007669"/>
    <property type="project" value="UniProtKB-SubCell"/>
</dbReference>
<feature type="transmembrane region" description="Helical" evidence="5">
    <location>
        <begin position="131"/>
        <end position="150"/>
    </location>
</feature>
<keyword evidence="3 5" id="KW-1133">Transmembrane helix</keyword>
<dbReference type="PRINTS" id="PR01434">
    <property type="entry name" value="NADHDHGNASE5"/>
</dbReference>
<feature type="domain" description="NADH:quinone oxidoreductase/Mrp antiporter transmembrane" evidence="7">
    <location>
        <begin position="127"/>
        <end position="418"/>
    </location>
</feature>
<keyword evidence="5" id="KW-0520">NAD</keyword>